<feature type="transmembrane region" description="Helical" evidence="1">
    <location>
        <begin position="214"/>
        <end position="233"/>
    </location>
</feature>
<keyword evidence="3" id="KW-1185">Reference proteome</keyword>
<keyword evidence="1" id="KW-0472">Membrane</keyword>
<keyword evidence="1" id="KW-1133">Transmembrane helix</keyword>
<accession>A0A409WS85</accession>
<evidence type="ECO:0000256" key="1">
    <source>
        <dbReference type="SAM" id="Phobius"/>
    </source>
</evidence>
<name>A0A409WS85_PSICY</name>
<evidence type="ECO:0000313" key="3">
    <source>
        <dbReference type="Proteomes" id="UP000283269"/>
    </source>
</evidence>
<sequence>MRHGLITKACVFEVADGSFLDYGTNAFLNLDCSRAGIKYQNGTQLSPLCALDDQGLCTEGTSISSNPFATGFREVATSFAYLNPGQPLDTFVGNTGWFVHGNMGACNVVFCNLTALDVTYTYASSRFILQSATPKSVDEAQHMMAAGFDGQTSAISQAVDGAGLDVNTTYEQAYSVELSLQMLARGAFLYEPTDVIRIQSDNNIVRSNSQAPPALFIAALLIFAHIPSLAAFASHQI</sequence>
<gene>
    <name evidence="2" type="ORF">CVT25_015904</name>
</gene>
<dbReference type="InParanoid" id="A0A409WS85"/>
<keyword evidence="1" id="KW-0812">Transmembrane</keyword>
<proteinExistence type="predicted"/>
<reference evidence="2 3" key="1">
    <citation type="journal article" date="2018" name="Evol. Lett.">
        <title>Horizontal gene cluster transfer increased hallucinogenic mushroom diversity.</title>
        <authorList>
            <person name="Reynolds H.T."/>
            <person name="Vijayakumar V."/>
            <person name="Gluck-Thaler E."/>
            <person name="Korotkin H.B."/>
            <person name="Matheny P.B."/>
            <person name="Slot J.C."/>
        </authorList>
    </citation>
    <scope>NUCLEOTIDE SEQUENCE [LARGE SCALE GENOMIC DNA]</scope>
    <source>
        <strain evidence="2 3">2631</strain>
    </source>
</reference>
<dbReference type="OrthoDB" id="3344043at2759"/>
<evidence type="ECO:0000313" key="2">
    <source>
        <dbReference type="EMBL" id="PPQ81383.1"/>
    </source>
</evidence>
<comment type="caution">
    <text evidence="2">The sequence shown here is derived from an EMBL/GenBank/DDBJ whole genome shotgun (WGS) entry which is preliminary data.</text>
</comment>
<organism evidence="2 3">
    <name type="scientific">Psilocybe cyanescens</name>
    <dbReference type="NCBI Taxonomy" id="93625"/>
    <lineage>
        <taxon>Eukaryota</taxon>
        <taxon>Fungi</taxon>
        <taxon>Dikarya</taxon>
        <taxon>Basidiomycota</taxon>
        <taxon>Agaricomycotina</taxon>
        <taxon>Agaricomycetes</taxon>
        <taxon>Agaricomycetidae</taxon>
        <taxon>Agaricales</taxon>
        <taxon>Agaricineae</taxon>
        <taxon>Strophariaceae</taxon>
        <taxon>Psilocybe</taxon>
    </lineage>
</organism>
<dbReference type="Proteomes" id="UP000283269">
    <property type="component" value="Unassembled WGS sequence"/>
</dbReference>
<protein>
    <submittedName>
        <fullName evidence="2">Uncharacterized protein</fullName>
    </submittedName>
</protein>
<dbReference type="STRING" id="93625.A0A409WS85"/>
<dbReference type="EMBL" id="NHYD01003260">
    <property type="protein sequence ID" value="PPQ81383.1"/>
    <property type="molecule type" value="Genomic_DNA"/>
</dbReference>
<dbReference type="AlphaFoldDB" id="A0A409WS85"/>